<comment type="similarity">
    <text evidence="6">Belongs to the YccS/YhfK family.</text>
</comment>
<feature type="transmembrane region" description="Helical" evidence="7">
    <location>
        <begin position="427"/>
        <end position="445"/>
    </location>
</feature>
<name>A0A2T0XFJ2_9BURK</name>
<dbReference type="PANTHER" id="PTHR30509">
    <property type="entry name" value="P-HYDROXYBENZOIC ACID EFFLUX PUMP SUBUNIT-RELATED"/>
    <property type="match status" value="1"/>
</dbReference>
<evidence type="ECO:0000256" key="1">
    <source>
        <dbReference type="ARBA" id="ARBA00004651"/>
    </source>
</evidence>
<gene>
    <name evidence="10" type="ORF">BCM14_2155</name>
</gene>
<feature type="transmembrane region" description="Helical" evidence="7">
    <location>
        <begin position="140"/>
        <end position="159"/>
    </location>
</feature>
<feature type="transmembrane region" description="Helical" evidence="7">
    <location>
        <begin position="117"/>
        <end position="134"/>
    </location>
</feature>
<comment type="caution">
    <text evidence="10">The sequence shown here is derived from an EMBL/GenBank/DDBJ whole genome shotgun (WGS) entry which is preliminary data.</text>
</comment>
<dbReference type="GO" id="GO:0005886">
    <property type="term" value="C:plasma membrane"/>
    <property type="evidence" value="ECO:0007669"/>
    <property type="project" value="UniProtKB-SubCell"/>
</dbReference>
<dbReference type="Pfam" id="PF12805">
    <property type="entry name" value="FUSC-like"/>
    <property type="match status" value="1"/>
</dbReference>
<evidence type="ECO:0000259" key="9">
    <source>
        <dbReference type="Pfam" id="PF13515"/>
    </source>
</evidence>
<keyword evidence="4 7" id="KW-1133">Transmembrane helix</keyword>
<dbReference type="OrthoDB" id="8670769at2"/>
<proteinExistence type="inferred from homology"/>
<dbReference type="Pfam" id="PF13515">
    <property type="entry name" value="FUSC_2"/>
    <property type="match status" value="1"/>
</dbReference>
<evidence type="ECO:0000259" key="8">
    <source>
        <dbReference type="Pfam" id="PF12805"/>
    </source>
</evidence>
<evidence type="ECO:0000256" key="5">
    <source>
        <dbReference type="ARBA" id="ARBA00023136"/>
    </source>
</evidence>
<feature type="transmembrane region" description="Helical" evidence="7">
    <location>
        <begin position="526"/>
        <end position="546"/>
    </location>
</feature>
<dbReference type="RefSeq" id="WP_106227987.1">
    <property type="nucleotide sequence ID" value="NZ_PVTV01000014.1"/>
</dbReference>
<evidence type="ECO:0000256" key="4">
    <source>
        <dbReference type="ARBA" id="ARBA00022989"/>
    </source>
</evidence>
<comment type="subcellular location">
    <subcellularLocation>
        <location evidence="1">Cell membrane</location>
        <topology evidence="1">Multi-pass membrane protein</topology>
    </subcellularLocation>
</comment>
<sequence>MDISIPQLQRFIFGHHFYSGIRRAAGALLPVLVLGLGFNLFAEGLVASFGALCIAFIDQPGPHHNRLGEMLRGAFLSSLAVIITGLASNNIWAESAAVVLQCFGFSLLSVYGKKGTLIGFACLLLMTVTLHSPLSHHEVWTHTLISLSGALFYAIFSYFTSRLMSIREKEQALAIALFATADYLTSRGNMYSADSELDSNYRHLITRQADMIEKHQGARDMVLRGLSNLNDKGDRRRIMLWNLFIEMLAIVDTMVATQADYALLQSKLGGKDILLFMHDALFKMALDLDRIALAVARNRIARSKNSVKAELRAIEFDVKAMQQNGFAVREPDAYSVCLQILKRLRHNANLIERMYVYTRSAEDLKPLDSASINDSLSAFLSTQKFNPRQLTSNLHLGSPFCRYALRVALGSIIALAAANLIPGLMPQGYWILLTVIIIMRPGFALTKQRNGFRLSGTIIGCSLALAAVYFIESHQILAGVMVLALIIGCSLILVNFMAAAAFNTLAMLIAFFLLNPADTSIIGMRAIDTIIGCCIAYVCSYFLPWWEAQFMPALGRAVVAANEQYLIRSLALVDLRQKVMAGGADESLQKADFDWRLARKNLHVALSNFAQAFYRMMAEPKSQQRGVAIYNGLMIQCHMLASQTTSLMTILSSHESTPESVKLHVSKLLESLKSGNSDHGGLPSPPIFAPTGLSDLNYPLNQIHKSILAIVRFRANLTT</sequence>
<dbReference type="Proteomes" id="UP000238308">
    <property type="component" value="Unassembled WGS sequence"/>
</dbReference>
<keyword evidence="5 7" id="KW-0472">Membrane</keyword>
<feature type="transmembrane region" description="Helical" evidence="7">
    <location>
        <begin position="452"/>
        <end position="471"/>
    </location>
</feature>
<feature type="transmembrane region" description="Helical" evidence="7">
    <location>
        <begin position="69"/>
        <end position="86"/>
    </location>
</feature>
<protein>
    <submittedName>
        <fullName evidence="10">Putative membrane protein YccC</fullName>
    </submittedName>
</protein>
<evidence type="ECO:0000313" key="10">
    <source>
        <dbReference type="EMBL" id="PRY97692.1"/>
    </source>
</evidence>
<evidence type="ECO:0000313" key="11">
    <source>
        <dbReference type="Proteomes" id="UP000238308"/>
    </source>
</evidence>
<feature type="transmembrane region" description="Helical" evidence="7">
    <location>
        <begin position="403"/>
        <end position="421"/>
    </location>
</feature>
<dbReference type="AlphaFoldDB" id="A0A2T0XFJ2"/>
<dbReference type="EMBL" id="PVTV01000014">
    <property type="protein sequence ID" value="PRY97692.1"/>
    <property type="molecule type" value="Genomic_DNA"/>
</dbReference>
<evidence type="ECO:0000256" key="2">
    <source>
        <dbReference type="ARBA" id="ARBA00022475"/>
    </source>
</evidence>
<dbReference type="PANTHER" id="PTHR30509:SF9">
    <property type="entry name" value="MULTIDRUG RESISTANCE PROTEIN MDTO"/>
    <property type="match status" value="1"/>
</dbReference>
<organism evidence="10 11">
    <name type="scientific">Jezberella montanilacus</name>
    <dbReference type="NCBI Taxonomy" id="323426"/>
    <lineage>
        <taxon>Bacteria</taxon>
        <taxon>Pseudomonadati</taxon>
        <taxon>Pseudomonadota</taxon>
        <taxon>Betaproteobacteria</taxon>
        <taxon>Burkholderiales</taxon>
        <taxon>Alcaligenaceae</taxon>
        <taxon>Jezberella</taxon>
    </lineage>
</organism>
<feature type="transmembrane region" description="Helical" evidence="7">
    <location>
        <begin position="27"/>
        <end position="57"/>
    </location>
</feature>
<evidence type="ECO:0000256" key="3">
    <source>
        <dbReference type="ARBA" id="ARBA00022692"/>
    </source>
</evidence>
<feature type="domain" description="Integral membrane protein YccS N-terminal" evidence="8">
    <location>
        <begin position="78"/>
        <end position="346"/>
    </location>
</feature>
<evidence type="ECO:0000256" key="7">
    <source>
        <dbReference type="SAM" id="Phobius"/>
    </source>
</evidence>
<feature type="domain" description="Integral membrane bound transporter" evidence="9">
    <location>
        <begin position="416"/>
        <end position="538"/>
    </location>
</feature>
<dbReference type="InterPro" id="IPR049453">
    <property type="entry name" value="Memb_transporter_dom"/>
</dbReference>
<reference evidence="10 11" key="1">
    <citation type="submission" date="2018-03" db="EMBL/GenBank/DDBJ databases">
        <title>Genomic Encyclopedia of Type Strains, Phase III (KMG-III): the genomes of soil and plant-associated and newly described type strains.</title>
        <authorList>
            <person name="Whitman W."/>
        </authorList>
    </citation>
    <scope>NUCLEOTIDE SEQUENCE [LARGE SCALE GENOMIC DNA]</scope>
    <source>
        <strain evidence="10 11">MWH-P2sevCIIIb</strain>
    </source>
</reference>
<accession>A0A2T0XFJ2</accession>
<keyword evidence="11" id="KW-1185">Reference proteome</keyword>
<evidence type="ECO:0000256" key="6">
    <source>
        <dbReference type="ARBA" id="ARBA00043993"/>
    </source>
</evidence>
<keyword evidence="3 7" id="KW-0812">Transmembrane</keyword>
<dbReference type="InterPro" id="IPR032692">
    <property type="entry name" value="YccS_N"/>
</dbReference>
<feature type="transmembrane region" description="Helical" evidence="7">
    <location>
        <begin position="483"/>
        <end position="514"/>
    </location>
</feature>
<keyword evidence="2" id="KW-1003">Cell membrane</keyword>